<dbReference type="SMART" id="SM00474">
    <property type="entry name" value="35EXOc"/>
    <property type="match status" value="1"/>
</dbReference>
<sequence>MGFTDRDRTIAATVAVVGVGTAAVLVALCNKRKIIQRFRGPLYDQTIRVVTNAEECQQVVGTLRNHCRDYRILGFDCEWVTEKGKRHPVALLQLASHQGLCALIRLCQMKRIPPELGELLNDPGILKVGIGAIEDAQLLRSDYNLKVESALDLRHLAERCRVPGPYGMARLAEKSLGLQLDKHWRVRASDWEALELSERQLKYAANDAHVAVELFRMYADRVLRCGIFTSRKSWFDSLMTEIECFLDQRYKDPPKSQKGATSGGKNGKKKLLDSKNSVLELKRSMSTRAKPLYDNCIMTAPDGEVLCTCDRKKAEWYVIKELADIVSDQPTYTIRLRFEPKGRAVGEVGKYYQTPKENKCVVCGEKDSYIRKNVVPRDYRRHFPLVMKEHISHDVLLLCAPCHRRSTMNDENMRLKLASLCTAPFSSNDNPKEIRVESMAELRKAARALVYCADRIPPERLASLRRKMQRLLGGGQGVQLTREVLEHYANIQTAIPNGDYFAHGEKVVEYFKEQPGGIGELERMWREHFLHSMKPKFMPDLWSVEHNVKRLEIRADEGRVNEEDLAMAGVNRPIRKPTQSATNSSSSSNSNGSTTQTSESTHSSAVTSSSSSSSAVLPLLSDNDSTARDVSSYRDEEATLEPQSKTDKTTFYSNREDSRTLYASAAAATNKPSGSSSETDQFRTVRPEDDPEELATANDFESLESSYDSDDSDSTLSQPSMTLLNSTDDWEAEVAANEPAGVNGTVALEGSSTTSSRRWN</sequence>
<evidence type="ECO:0000256" key="1">
    <source>
        <dbReference type="ARBA" id="ARBA00001936"/>
    </source>
</evidence>
<gene>
    <name evidence="17" type="ORF">pipiens_008211</name>
</gene>
<dbReference type="InterPro" id="IPR002562">
    <property type="entry name" value="3'-5'_exonuclease_dom"/>
</dbReference>
<organism evidence="17 18">
    <name type="scientific">Culex pipiens pipiens</name>
    <name type="common">Northern house mosquito</name>
    <dbReference type="NCBI Taxonomy" id="38569"/>
    <lineage>
        <taxon>Eukaryota</taxon>
        <taxon>Metazoa</taxon>
        <taxon>Ecdysozoa</taxon>
        <taxon>Arthropoda</taxon>
        <taxon>Hexapoda</taxon>
        <taxon>Insecta</taxon>
        <taxon>Pterygota</taxon>
        <taxon>Neoptera</taxon>
        <taxon>Endopterygota</taxon>
        <taxon>Diptera</taxon>
        <taxon>Nematocera</taxon>
        <taxon>Culicoidea</taxon>
        <taxon>Culicidae</taxon>
        <taxon>Culicinae</taxon>
        <taxon>Culicini</taxon>
        <taxon>Culex</taxon>
        <taxon>Culex</taxon>
    </lineage>
</organism>
<dbReference type="PANTHER" id="PTHR13620:SF104">
    <property type="entry name" value="EXONUCLEASE 3'-5' DOMAIN-CONTAINING PROTEIN 2"/>
    <property type="match status" value="1"/>
</dbReference>
<evidence type="ECO:0000256" key="4">
    <source>
        <dbReference type="ARBA" id="ARBA00022692"/>
    </source>
</evidence>
<comment type="caution">
    <text evidence="17">The sequence shown here is derived from an EMBL/GenBank/DDBJ whole genome shotgun (WGS) entry which is preliminary data.</text>
</comment>
<evidence type="ECO:0000256" key="7">
    <source>
        <dbReference type="ARBA" id="ARBA00022801"/>
    </source>
</evidence>
<evidence type="ECO:0000256" key="14">
    <source>
        <dbReference type="SAM" id="MobiDB-lite"/>
    </source>
</evidence>
<evidence type="ECO:0000256" key="3">
    <source>
        <dbReference type="ARBA" id="ARBA00004325"/>
    </source>
</evidence>
<evidence type="ECO:0000256" key="5">
    <source>
        <dbReference type="ARBA" id="ARBA00022722"/>
    </source>
</evidence>
<dbReference type="AlphaFoldDB" id="A0ABD1DIB8"/>
<keyword evidence="10" id="KW-0496">Mitochondrion</keyword>
<feature type="compositionally biased region" description="Basic and acidic residues" evidence="14">
    <location>
        <begin position="644"/>
        <end position="653"/>
    </location>
</feature>
<evidence type="ECO:0000256" key="13">
    <source>
        <dbReference type="ARBA" id="ARBA00069878"/>
    </source>
</evidence>
<evidence type="ECO:0000259" key="16">
    <source>
        <dbReference type="SMART" id="SM00474"/>
    </source>
</evidence>
<feature type="transmembrane region" description="Helical" evidence="15">
    <location>
        <begin position="12"/>
        <end position="29"/>
    </location>
</feature>
<feature type="region of interest" description="Disordered" evidence="14">
    <location>
        <begin position="565"/>
        <end position="653"/>
    </location>
</feature>
<evidence type="ECO:0000313" key="18">
    <source>
        <dbReference type="Proteomes" id="UP001562425"/>
    </source>
</evidence>
<keyword evidence="9 15" id="KW-1133">Transmembrane helix</keyword>
<dbReference type="InterPro" id="IPR051132">
    <property type="entry name" value="3-5_Exonuclease_domain"/>
</dbReference>
<dbReference type="CDD" id="cd06141">
    <property type="entry name" value="WRN_exo"/>
    <property type="match status" value="1"/>
</dbReference>
<dbReference type="GO" id="GO:0031966">
    <property type="term" value="C:mitochondrial membrane"/>
    <property type="evidence" value="ECO:0007669"/>
    <property type="project" value="UniProtKB-SubCell"/>
</dbReference>
<evidence type="ECO:0000256" key="6">
    <source>
        <dbReference type="ARBA" id="ARBA00022723"/>
    </source>
</evidence>
<evidence type="ECO:0000256" key="10">
    <source>
        <dbReference type="ARBA" id="ARBA00023128"/>
    </source>
</evidence>
<dbReference type="PANTHER" id="PTHR13620">
    <property type="entry name" value="3-5 EXONUCLEASE"/>
    <property type="match status" value="1"/>
</dbReference>
<protein>
    <recommendedName>
        <fullName evidence="13">Exonuclease 3'-5' domain-containing protein 2</fullName>
    </recommendedName>
</protein>
<dbReference type="GO" id="GO:0006310">
    <property type="term" value="P:DNA recombination"/>
    <property type="evidence" value="ECO:0007669"/>
    <property type="project" value="UniProtKB-ARBA"/>
</dbReference>
<keyword evidence="18" id="KW-1185">Reference proteome</keyword>
<keyword evidence="7" id="KW-0378">Hydrolase</keyword>
<evidence type="ECO:0000256" key="15">
    <source>
        <dbReference type="SAM" id="Phobius"/>
    </source>
</evidence>
<dbReference type="SUPFAM" id="SSF53098">
    <property type="entry name" value="Ribonuclease H-like"/>
    <property type="match status" value="1"/>
</dbReference>
<dbReference type="InterPro" id="IPR012337">
    <property type="entry name" value="RNaseH-like_sf"/>
</dbReference>
<feature type="domain" description="3'-5' exonuclease" evidence="16">
    <location>
        <begin position="47"/>
        <end position="223"/>
    </location>
</feature>
<evidence type="ECO:0000256" key="12">
    <source>
        <dbReference type="ARBA" id="ARBA00061005"/>
    </source>
</evidence>
<dbReference type="EMBL" id="JBEHCU010005544">
    <property type="protein sequence ID" value="KAL1399447.1"/>
    <property type="molecule type" value="Genomic_DNA"/>
</dbReference>
<dbReference type="Proteomes" id="UP001562425">
    <property type="component" value="Unassembled WGS sequence"/>
</dbReference>
<feature type="region of interest" description="Disordered" evidence="14">
    <location>
        <begin position="665"/>
        <end position="722"/>
    </location>
</feature>
<dbReference type="Gene3D" id="3.30.420.10">
    <property type="entry name" value="Ribonuclease H-like superfamily/Ribonuclease H"/>
    <property type="match status" value="1"/>
</dbReference>
<feature type="compositionally biased region" description="Basic and acidic residues" evidence="14">
    <location>
        <begin position="625"/>
        <end position="637"/>
    </location>
</feature>
<comment type="cofactor">
    <cofactor evidence="1">
        <name>Mn(2+)</name>
        <dbReference type="ChEBI" id="CHEBI:29035"/>
    </cofactor>
</comment>
<evidence type="ECO:0000313" key="17">
    <source>
        <dbReference type="EMBL" id="KAL1399447.1"/>
    </source>
</evidence>
<comment type="cofactor">
    <cofactor evidence="2">
        <name>Mg(2+)</name>
        <dbReference type="ChEBI" id="CHEBI:18420"/>
    </cofactor>
</comment>
<feature type="compositionally biased region" description="Low complexity" evidence="14">
    <location>
        <begin position="578"/>
        <end position="614"/>
    </location>
</feature>
<feature type="compositionally biased region" description="Polar residues" evidence="14">
    <location>
        <begin position="670"/>
        <end position="679"/>
    </location>
</feature>
<keyword evidence="5" id="KW-0540">Nuclease</keyword>
<reference evidence="17 18" key="1">
    <citation type="submission" date="2024-05" db="EMBL/GenBank/DDBJ databases">
        <title>Culex pipiens pipiens assembly and annotation.</title>
        <authorList>
            <person name="Alout H."/>
            <person name="Durand T."/>
        </authorList>
    </citation>
    <scope>NUCLEOTIDE SEQUENCE [LARGE SCALE GENOMIC DNA]</scope>
    <source>
        <strain evidence="17">HA-2024</strain>
        <tissue evidence="17">Whole body</tissue>
    </source>
</reference>
<proteinExistence type="inferred from homology"/>
<evidence type="ECO:0000256" key="9">
    <source>
        <dbReference type="ARBA" id="ARBA00022989"/>
    </source>
</evidence>
<accession>A0ABD1DIB8</accession>
<evidence type="ECO:0000256" key="8">
    <source>
        <dbReference type="ARBA" id="ARBA00022839"/>
    </source>
</evidence>
<dbReference type="FunFam" id="3.30.420.10:FF:000041">
    <property type="entry name" value="Exonuclease 3'-5' domain containing 2"/>
    <property type="match status" value="1"/>
</dbReference>
<feature type="compositionally biased region" description="Polar residues" evidence="14">
    <location>
        <begin position="750"/>
        <end position="760"/>
    </location>
</feature>
<evidence type="ECO:0000256" key="11">
    <source>
        <dbReference type="ARBA" id="ARBA00023136"/>
    </source>
</evidence>
<dbReference type="InterPro" id="IPR036397">
    <property type="entry name" value="RNaseH_sf"/>
</dbReference>
<dbReference type="GO" id="GO:0000175">
    <property type="term" value="F:3'-5'-RNA exonuclease activity"/>
    <property type="evidence" value="ECO:0007669"/>
    <property type="project" value="UniProtKB-ARBA"/>
</dbReference>
<name>A0ABD1DIB8_CULPP</name>
<keyword evidence="6" id="KW-0479">Metal-binding</keyword>
<feature type="region of interest" description="Disordered" evidence="14">
    <location>
        <begin position="737"/>
        <end position="760"/>
    </location>
</feature>
<keyword evidence="11 15" id="KW-0472">Membrane</keyword>
<dbReference type="GO" id="GO:0046872">
    <property type="term" value="F:metal ion binding"/>
    <property type="evidence" value="ECO:0007669"/>
    <property type="project" value="UniProtKB-KW"/>
</dbReference>
<keyword evidence="8" id="KW-0269">Exonuclease</keyword>
<evidence type="ECO:0000256" key="2">
    <source>
        <dbReference type="ARBA" id="ARBA00001946"/>
    </source>
</evidence>
<dbReference type="Pfam" id="PF01612">
    <property type="entry name" value="DNA_pol_A_exo1"/>
    <property type="match status" value="1"/>
</dbReference>
<comment type="similarity">
    <text evidence="12">Belongs to the EXD2 family.</text>
</comment>
<comment type="subcellular location">
    <subcellularLocation>
        <location evidence="3">Mitochondrion membrane</location>
    </subcellularLocation>
</comment>
<keyword evidence="4 15" id="KW-0812">Transmembrane</keyword>